<reference evidence="1 2" key="1">
    <citation type="submission" date="2018-12" db="EMBL/GenBank/DDBJ databases">
        <title>Glycomyces sp. YIM 121974 draft genome.</title>
        <authorList>
            <person name="Li Q."/>
        </authorList>
    </citation>
    <scope>NUCLEOTIDE SEQUENCE [LARGE SCALE GENOMIC DNA]</scope>
    <source>
        <strain evidence="1 2">YIM 121974</strain>
    </source>
</reference>
<sequence>MLLGLKVLDHSSVISSHRMPVSMATSTRSFQMSWRDAARDAGAAPAAEGELGCGPCLDRGGVGCGWRLKRRGRGKFTLKSGAWGNAASCGSA</sequence>
<dbReference type="EMBL" id="RSEB01000003">
    <property type="protein sequence ID" value="RRR99538.1"/>
    <property type="molecule type" value="Genomic_DNA"/>
</dbReference>
<dbReference type="AlphaFoldDB" id="A0A426UY94"/>
<evidence type="ECO:0000313" key="2">
    <source>
        <dbReference type="Proteomes" id="UP000277256"/>
    </source>
</evidence>
<name>A0A426UY94_9ACTN</name>
<protein>
    <submittedName>
        <fullName evidence="1">Uncharacterized protein</fullName>
    </submittedName>
</protein>
<keyword evidence="2" id="KW-1185">Reference proteome</keyword>
<organism evidence="1 2">
    <name type="scientific">Glycomyces terrestris</name>
    <dbReference type="NCBI Taxonomy" id="2493553"/>
    <lineage>
        <taxon>Bacteria</taxon>
        <taxon>Bacillati</taxon>
        <taxon>Actinomycetota</taxon>
        <taxon>Actinomycetes</taxon>
        <taxon>Glycomycetales</taxon>
        <taxon>Glycomycetaceae</taxon>
        <taxon>Glycomyces</taxon>
    </lineage>
</organism>
<gene>
    <name evidence="1" type="ORF">EIW28_12610</name>
</gene>
<proteinExistence type="predicted"/>
<evidence type="ECO:0000313" key="1">
    <source>
        <dbReference type="EMBL" id="RRR99538.1"/>
    </source>
</evidence>
<dbReference type="Proteomes" id="UP000277256">
    <property type="component" value="Unassembled WGS sequence"/>
</dbReference>
<comment type="caution">
    <text evidence="1">The sequence shown here is derived from an EMBL/GenBank/DDBJ whole genome shotgun (WGS) entry which is preliminary data.</text>
</comment>
<accession>A0A426UY94</accession>